<reference evidence="2" key="1">
    <citation type="journal article" date="2022" name="Mol. Ecol. Resour.">
        <title>The genomes of chicory, endive, great burdock and yacon provide insights into Asteraceae palaeo-polyploidization history and plant inulin production.</title>
        <authorList>
            <person name="Fan W."/>
            <person name="Wang S."/>
            <person name="Wang H."/>
            <person name="Wang A."/>
            <person name="Jiang F."/>
            <person name="Liu H."/>
            <person name="Zhao H."/>
            <person name="Xu D."/>
            <person name="Zhang Y."/>
        </authorList>
    </citation>
    <scope>NUCLEOTIDE SEQUENCE [LARGE SCALE GENOMIC DNA]</scope>
    <source>
        <strain evidence="2">cv. Niubang</strain>
    </source>
</reference>
<name>A0ACB9C0H7_ARCLA</name>
<evidence type="ECO:0000313" key="1">
    <source>
        <dbReference type="EMBL" id="KAI3727753.1"/>
    </source>
</evidence>
<dbReference type="EMBL" id="CM042051">
    <property type="protein sequence ID" value="KAI3727753.1"/>
    <property type="molecule type" value="Genomic_DNA"/>
</dbReference>
<keyword evidence="2" id="KW-1185">Reference proteome</keyword>
<accession>A0ACB9C0H7</accession>
<gene>
    <name evidence="1" type="ORF">L6452_16373</name>
</gene>
<comment type="caution">
    <text evidence="1">The sequence shown here is derived from an EMBL/GenBank/DDBJ whole genome shotgun (WGS) entry which is preliminary data.</text>
</comment>
<proteinExistence type="predicted"/>
<sequence length="715" mass="81912">MLKPSLHTSKPSPATFLNRTFILVYAIAIFAHFYRHFRNLISSPSLTTTTLFISDLILSFLWATWQAFFLNPVHREVFPENLRLVAEETEYLGLDVFVFTADPLKEPPVAVVNTVLSVLAYDYPTEKLSVYVSDDGGSELTLFAFMEAAKFAKYWLPYCRKYNVMDRSPQVYFGNDPCLFPETKDIQRMFEKMKATIQNVVDRGTVDQDEINDDPAFKSFTKWTHEFTRHQHPTVIEILLKSNEDKDVTDHYMPNLIYFSRKKNKNIPHHFKGGALNALIRVSTVLTNAPMFLTLDCDMYSNDPKTPLRTLCFFLDPNVDPKLAFVQFPQRYHSINKNDTYGAEFLLETQVSPLGMDSWGGMLFMGTGGFFRRQALLEDASEPQRLWNEPIDESGDVLQLAHRVASCTYEENTKWGQEIGFRYGSLVEDIFSGFRLHCSGWKSVTCNPTRAAFLGNTPRSLHDFLAQINRWYMGMLQIGLSKFSPMTFGMKFMNPLHALCYSHYLFRPFLSIPVFVYAFLPQVALVNSSPIFPKVSDPWFYLYVFLFVGAYGKEFIDYVMAGLGFKKWWNHQRMWLIIGCSSYPSSLFDWSLTSLGMSTSDFNVTNKASNDELSKRYEQGVFEFGVGSTLLLAVNIVAVVNLIGFVIGMKQVLMKSGRFEELFMQLFIAGFGVVNSLPVYEGMVLRSDKGKMPTKIVLKSVCVALVVYWMFSWAF</sequence>
<organism evidence="1 2">
    <name type="scientific">Arctium lappa</name>
    <name type="common">Greater burdock</name>
    <name type="synonym">Lappa major</name>
    <dbReference type="NCBI Taxonomy" id="4217"/>
    <lineage>
        <taxon>Eukaryota</taxon>
        <taxon>Viridiplantae</taxon>
        <taxon>Streptophyta</taxon>
        <taxon>Embryophyta</taxon>
        <taxon>Tracheophyta</taxon>
        <taxon>Spermatophyta</taxon>
        <taxon>Magnoliopsida</taxon>
        <taxon>eudicotyledons</taxon>
        <taxon>Gunneridae</taxon>
        <taxon>Pentapetalae</taxon>
        <taxon>asterids</taxon>
        <taxon>campanulids</taxon>
        <taxon>Asterales</taxon>
        <taxon>Asteraceae</taxon>
        <taxon>Carduoideae</taxon>
        <taxon>Cardueae</taxon>
        <taxon>Arctiinae</taxon>
        <taxon>Arctium</taxon>
    </lineage>
</organism>
<protein>
    <submittedName>
        <fullName evidence="1">Uncharacterized protein</fullName>
    </submittedName>
</protein>
<reference evidence="1 2" key="2">
    <citation type="journal article" date="2022" name="Mol. Ecol. Resour.">
        <title>The genomes of chicory, endive, great burdock and yacon provide insights into Asteraceae paleo-polyploidization history and plant inulin production.</title>
        <authorList>
            <person name="Fan W."/>
            <person name="Wang S."/>
            <person name="Wang H."/>
            <person name="Wang A."/>
            <person name="Jiang F."/>
            <person name="Liu H."/>
            <person name="Zhao H."/>
            <person name="Xu D."/>
            <person name="Zhang Y."/>
        </authorList>
    </citation>
    <scope>NUCLEOTIDE SEQUENCE [LARGE SCALE GENOMIC DNA]</scope>
    <source>
        <strain evidence="2">cv. Niubang</strain>
    </source>
</reference>
<dbReference type="Proteomes" id="UP001055879">
    <property type="component" value="Linkage Group LG05"/>
</dbReference>
<evidence type="ECO:0000313" key="2">
    <source>
        <dbReference type="Proteomes" id="UP001055879"/>
    </source>
</evidence>